<reference evidence="6" key="2">
    <citation type="submission" date="2020-05" db="UniProtKB">
        <authorList>
            <consortium name="Ensembl"/>
        </authorList>
    </citation>
    <scope>IDENTIFICATION</scope>
</reference>
<dbReference type="InterPro" id="IPR016054">
    <property type="entry name" value="LY6_UPA_recep-like"/>
</dbReference>
<dbReference type="PROSITE" id="PS51257">
    <property type="entry name" value="PROKAR_LIPOPROTEIN"/>
    <property type="match status" value="1"/>
</dbReference>
<reference evidence="6" key="1">
    <citation type="journal article" date="2010" name="Science">
        <title>The genome of the Western clawed frog Xenopus tropicalis.</title>
        <authorList>
            <person name="Hellsten U."/>
            <person name="Harland R.M."/>
            <person name="Gilchrist M.J."/>
            <person name="Hendrix D."/>
            <person name="Jurka J."/>
            <person name="Kapitonov V."/>
            <person name="Ovcharenko I."/>
            <person name="Putnam N.H."/>
            <person name="Shu S."/>
            <person name="Taher L."/>
            <person name="Blitz I.L."/>
            <person name="Blumberg B."/>
            <person name="Dichmann D.S."/>
            <person name="Dubchak I."/>
            <person name="Amaya E."/>
            <person name="Detter J.C."/>
            <person name="Fletcher R."/>
            <person name="Gerhard D.S."/>
            <person name="Goodstein D."/>
            <person name="Graves T."/>
            <person name="Grigoriev I.V."/>
            <person name="Grimwood J."/>
            <person name="Kawashima T."/>
            <person name="Lindquist E."/>
            <person name="Lucas S.M."/>
            <person name="Mead P.E."/>
            <person name="Mitros T."/>
            <person name="Ogino H."/>
            <person name="Ohta Y."/>
            <person name="Poliakov A.V."/>
            <person name="Pollet N."/>
            <person name="Robert J."/>
            <person name="Salamov A."/>
            <person name="Sater A.K."/>
            <person name="Schmutz J."/>
            <person name="Terry A."/>
            <person name="Vize P.D."/>
            <person name="Warren W.C."/>
            <person name="Wells D."/>
            <person name="Wills A."/>
            <person name="Wilson R.K."/>
            <person name="Zimmerman L.B."/>
            <person name="Zorn A.M."/>
            <person name="Grainger R."/>
            <person name="Grammer T."/>
            <person name="Khokha M.K."/>
            <person name="Richardson P.M."/>
            <person name="Rokhsar D.S."/>
        </authorList>
    </citation>
    <scope>NUCLEOTIDE SEQUENCE [LARGE SCALE GENOMIC DNA]</scope>
    <source>
        <strain evidence="6">Nigerian</strain>
    </source>
</reference>
<reference evidence="8" key="3">
    <citation type="submission" date="2025-04" db="UniProtKB">
        <authorList>
            <consortium name="RefSeq"/>
        </authorList>
    </citation>
    <scope>IDENTIFICATION</scope>
    <source>
        <strain evidence="8">Nigerian</strain>
        <tissue evidence="8">Liver and blood</tissue>
    </source>
</reference>
<evidence type="ECO:0000313" key="8">
    <source>
        <dbReference type="RefSeq" id="XP_031762513.1"/>
    </source>
</evidence>
<dbReference type="GeneTree" id="ENSGT00940000153599"/>
<dbReference type="InterPro" id="IPR045860">
    <property type="entry name" value="Snake_toxin-like_sf"/>
</dbReference>
<dbReference type="FunFam" id="2.10.60.10:FF:000015">
    <property type="entry name" value="Urokinase plasminogen activator surface receptor"/>
    <property type="match status" value="1"/>
</dbReference>
<dbReference type="Gene3D" id="2.10.60.10">
    <property type="entry name" value="CD59"/>
    <property type="match status" value="3"/>
</dbReference>
<dbReference type="GO" id="GO:0005576">
    <property type="term" value="C:extracellular region"/>
    <property type="evidence" value="ECO:0007669"/>
    <property type="project" value="UniProtKB-SubCell"/>
</dbReference>
<feature type="domain" description="UPAR/Ly6" evidence="5">
    <location>
        <begin position="20"/>
        <end position="112"/>
    </location>
</feature>
<name>A0A6I8PQQ3_XENTR</name>
<dbReference type="PANTHER" id="PTHR20914:SF34">
    <property type="entry name" value="UROKINASE PLASMINOGEN ACTIVATOR SURFACE RECEPTOR-LIKE"/>
    <property type="match status" value="1"/>
</dbReference>
<evidence type="ECO:0000256" key="1">
    <source>
        <dbReference type="ARBA" id="ARBA00004613"/>
    </source>
</evidence>
<feature type="domain" description="UPAR/Ly6" evidence="5">
    <location>
        <begin position="113"/>
        <end position="209"/>
    </location>
</feature>
<evidence type="ECO:0000256" key="4">
    <source>
        <dbReference type="SAM" id="SignalP"/>
    </source>
</evidence>
<dbReference type="Bgee" id="ENSXETG00000033079">
    <property type="expression patterns" value="Expressed in testis and 1 other cell type or tissue"/>
</dbReference>
<keyword evidence="2" id="KW-0964">Secreted</keyword>
<dbReference type="PROSITE" id="PS00983">
    <property type="entry name" value="LY6_UPAR"/>
    <property type="match status" value="1"/>
</dbReference>
<evidence type="ECO:0000259" key="5">
    <source>
        <dbReference type="SMART" id="SM00134"/>
    </source>
</evidence>
<keyword evidence="7" id="KW-1185">Reference proteome</keyword>
<comment type="subcellular location">
    <subcellularLocation>
        <location evidence="1">Secreted</location>
    </subcellularLocation>
</comment>
<dbReference type="SUPFAM" id="SSF57302">
    <property type="entry name" value="Snake toxin-like"/>
    <property type="match status" value="3"/>
</dbReference>
<dbReference type="CTD" id="5329"/>
<dbReference type="KEGG" id="xtr:101730998"/>
<dbReference type="OrthoDB" id="5945173at2759"/>
<organism evidence="6">
    <name type="scientific">Xenopus tropicalis</name>
    <name type="common">Western clawed frog</name>
    <name type="synonym">Silurana tropicalis</name>
    <dbReference type="NCBI Taxonomy" id="8364"/>
    <lineage>
        <taxon>Eukaryota</taxon>
        <taxon>Metazoa</taxon>
        <taxon>Chordata</taxon>
        <taxon>Craniata</taxon>
        <taxon>Vertebrata</taxon>
        <taxon>Euteleostomi</taxon>
        <taxon>Amphibia</taxon>
        <taxon>Batrachia</taxon>
        <taxon>Anura</taxon>
        <taxon>Pipoidea</taxon>
        <taxon>Pipidae</taxon>
        <taxon>Xenopodinae</taxon>
        <taxon>Xenopus</taxon>
        <taxon>Silurana</taxon>
    </lineage>
</organism>
<gene>
    <name evidence="6 8" type="primary">LOC101730998</name>
</gene>
<dbReference type="Pfam" id="PF00021">
    <property type="entry name" value="UPAR_LY6"/>
    <property type="match status" value="3"/>
</dbReference>
<dbReference type="OMA" id="TGNGCNH"/>
<evidence type="ECO:0000256" key="3">
    <source>
        <dbReference type="ARBA" id="ARBA00022729"/>
    </source>
</evidence>
<evidence type="ECO:0000313" key="7">
    <source>
        <dbReference type="Proteomes" id="UP000008143"/>
    </source>
</evidence>
<dbReference type="SMART" id="SM00134">
    <property type="entry name" value="LU"/>
    <property type="match status" value="3"/>
</dbReference>
<dbReference type="InterPro" id="IPR050918">
    <property type="entry name" value="CNF-like_PLA2_Inhibitor"/>
</dbReference>
<evidence type="ECO:0000313" key="6">
    <source>
        <dbReference type="Ensembl" id="ENSXETP00000059969"/>
    </source>
</evidence>
<evidence type="ECO:0000256" key="2">
    <source>
        <dbReference type="ARBA" id="ARBA00022525"/>
    </source>
</evidence>
<dbReference type="CDD" id="cd23553">
    <property type="entry name" value="TFP_LU_ECD_Ly6PGE"/>
    <property type="match status" value="1"/>
</dbReference>
<accession>A0A6I8PQQ3</accession>
<sequence>MGKKWRILLLLINICQVNSLRCLQCIGSTSSCRMVAKNCPAYETTCISLAYRSQAGSFSSNTVMKGCSTKALCNQTSVIDTGNRSIYMAASCCETDYCNINRYSTNAEFSNRMQCYTCKSNNLSCALPNLNTVFCDEVNNWCVDVLTKEITNGLVTASSYTKGCGSGEACNSLLAFDTGSFQHYTQYSCCNSQTQCNNAFQSIPILDNINGITCWACLDTGNNECAAENQKVISCKGTLLRCMEAYDQNRRTVMKGCSTVTYCSATFPTLNVPNIAEIQCCAGNNCNNFTQFPTSTEISGSPSTDFRLPMLLFTLLCTVFCIVDAN</sequence>
<dbReference type="PANTHER" id="PTHR20914">
    <property type="entry name" value="LY6/PLAUR DOMAIN-CONTAINING PROTEIN 8"/>
    <property type="match status" value="1"/>
</dbReference>
<protein>
    <submittedName>
        <fullName evidence="6 8">Urokinase plasminogen activator surface receptor-like</fullName>
    </submittedName>
</protein>
<dbReference type="InterPro" id="IPR018363">
    <property type="entry name" value="CD59_antigen_CS"/>
</dbReference>
<proteinExistence type="predicted"/>
<dbReference type="AlphaFoldDB" id="A0A6I8PQQ3"/>
<dbReference type="Proteomes" id="UP000008143">
    <property type="component" value="Chromosome 7"/>
</dbReference>
<dbReference type="GeneID" id="101730998"/>
<dbReference type="Ensembl" id="ENSXETT00000062452">
    <property type="protein sequence ID" value="ENSXETP00000059969"/>
    <property type="gene ID" value="ENSXETG00000033079"/>
</dbReference>
<feature type="domain" description="UPAR/Ly6" evidence="5">
    <location>
        <begin position="212"/>
        <end position="299"/>
    </location>
</feature>
<keyword evidence="3 4" id="KW-0732">Signal</keyword>
<feature type="signal peptide" evidence="4">
    <location>
        <begin position="1"/>
        <end position="19"/>
    </location>
</feature>
<feature type="chain" id="PRO_5044633734" evidence="4">
    <location>
        <begin position="20"/>
        <end position="326"/>
    </location>
</feature>
<dbReference type="RefSeq" id="XP_031762513.1">
    <property type="nucleotide sequence ID" value="XM_031906653.1"/>
</dbReference>